<dbReference type="Gene3D" id="4.10.91.10">
    <property type="entry name" value="Cytochrome c oxidase, subunit VIIa"/>
    <property type="match status" value="1"/>
</dbReference>
<proteinExistence type="inferred from homology"/>
<evidence type="ECO:0000256" key="3">
    <source>
        <dbReference type="ARBA" id="ARBA00022792"/>
    </source>
</evidence>
<accession>A0A6J1PMQ5</accession>
<dbReference type="RefSeq" id="XP_024870989.1">
    <property type="nucleotide sequence ID" value="XM_025015221.1"/>
</dbReference>
<keyword evidence="6" id="KW-1133">Transmembrane helix</keyword>
<evidence type="ECO:0000256" key="4">
    <source>
        <dbReference type="ARBA" id="ARBA00023128"/>
    </source>
</evidence>
<keyword evidence="6" id="KW-0812">Transmembrane</keyword>
<dbReference type="AlphaFoldDB" id="A0A6J1PMQ5"/>
<evidence type="ECO:0000256" key="1">
    <source>
        <dbReference type="ARBA" id="ARBA00004273"/>
    </source>
</evidence>
<dbReference type="InterPro" id="IPR036539">
    <property type="entry name" value="Cyt_c_oxidase_su7a_sf"/>
</dbReference>
<evidence type="ECO:0000313" key="8">
    <source>
        <dbReference type="RefSeq" id="XP_024870989.1"/>
    </source>
</evidence>
<dbReference type="Proteomes" id="UP000504618">
    <property type="component" value="Unplaced"/>
</dbReference>
<name>A0A6J1PMQ5_9HYME</name>
<keyword evidence="4" id="KW-0496">Mitochondrion</keyword>
<evidence type="ECO:0000256" key="6">
    <source>
        <dbReference type="SAM" id="Phobius"/>
    </source>
</evidence>
<evidence type="ECO:0000313" key="7">
    <source>
        <dbReference type="Proteomes" id="UP000504618"/>
    </source>
</evidence>
<reference evidence="8" key="1">
    <citation type="submission" date="2025-08" db="UniProtKB">
        <authorList>
            <consortium name="RefSeq"/>
        </authorList>
    </citation>
    <scope>IDENTIFICATION</scope>
    <source>
        <tissue evidence="8">Whole body</tissue>
    </source>
</reference>
<gene>
    <name evidence="8" type="primary">LOC112454043</name>
</gene>
<keyword evidence="7" id="KW-1185">Reference proteome</keyword>
<dbReference type="GO" id="GO:0005743">
    <property type="term" value="C:mitochondrial inner membrane"/>
    <property type="evidence" value="ECO:0007669"/>
    <property type="project" value="UniProtKB-SubCell"/>
</dbReference>
<comment type="similarity">
    <text evidence="2">Belongs to the cytochrome c oxidase VIIa family.</text>
</comment>
<dbReference type="OrthoDB" id="5966508at2759"/>
<organism evidence="7 8">
    <name type="scientific">Temnothorax curvispinosus</name>
    <dbReference type="NCBI Taxonomy" id="300111"/>
    <lineage>
        <taxon>Eukaryota</taxon>
        <taxon>Metazoa</taxon>
        <taxon>Ecdysozoa</taxon>
        <taxon>Arthropoda</taxon>
        <taxon>Hexapoda</taxon>
        <taxon>Insecta</taxon>
        <taxon>Pterygota</taxon>
        <taxon>Neoptera</taxon>
        <taxon>Endopterygota</taxon>
        <taxon>Hymenoptera</taxon>
        <taxon>Apocrita</taxon>
        <taxon>Aculeata</taxon>
        <taxon>Formicoidea</taxon>
        <taxon>Formicidae</taxon>
        <taxon>Myrmicinae</taxon>
        <taxon>Temnothorax</taxon>
    </lineage>
</organism>
<dbReference type="GO" id="GO:0006123">
    <property type="term" value="P:mitochondrial electron transport, cytochrome c to oxygen"/>
    <property type="evidence" value="ECO:0007669"/>
    <property type="project" value="InterPro"/>
</dbReference>
<protein>
    <submittedName>
        <fullName evidence="8">Uncharacterized protein LOC112454043 isoform X1</fullName>
    </submittedName>
</protein>
<evidence type="ECO:0000256" key="2">
    <source>
        <dbReference type="ARBA" id="ARBA00009331"/>
    </source>
</evidence>
<dbReference type="GeneID" id="112454043"/>
<dbReference type="GO" id="GO:0045277">
    <property type="term" value="C:respiratory chain complex IV"/>
    <property type="evidence" value="ECO:0007669"/>
    <property type="project" value="InterPro"/>
</dbReference>
<evidence type="ECO:0000256" key="5">
    <source>
        <dbReference type="ARBA" id="ARBA00023136"/>
    </source>
</evidence>
<feature type="transmembrane region" description="Helical" evidence="6">
    <location>
        <begin position="92"/>
        <end position="112"/>
    </location>
</feature>
<keyword evidence="5 6" id="KW-0472">Membrane</keyword>
<dbReference type="SUPFAM" id="SSF81419">
    <property type="entry name" value="Mitochondrial cytochrome c oxidase subunit VIIa"/>
    <property type="match status" value="1"/>
</dbReference>
<keyword evidence="3" id="KW-0999">Mitochondrion inner membrane</keyword>
<sequence>MPFYQFNSFTGRLKPSTNLQPLYPISPLPLQKSEPVIYDSIKTKPVTVTPKASYCTDKPPTLDPKLWAKYKHFQAALDKPVYLAGGKKDKMLFAFTVAYVGVCTLQSLVFIAKECLNII</sequence>
<comment type="subcellular location">
    <subcellularLocation>
        <location evidence="1">Mitochondrion inner membrane</location>
    </subcellularLocation>
</comment>